<dbReference type="RefSeq" id="WP_139065514.1">
    <property type="nucleotide sequence ID" value="NZ_CP040812.1"/>
</dbReference>
<organism evidence="1 2">
    <name type="scientific">Antarcticibacterium flavum</name>
    <dbReference type="NCBI Taxonomy" id="2058175"/>
    <lineage>
        <taxon>Bacteria</taxon>
        <taxon>Pseudomonadati</taxon>
        <taxon>Bacteroidota</taxon>
        <taxon>Flavobacteriia</taxon>
        <taxon>Flavobacteriales</taxon>
        <taxon>Flavobacteriaceae</taxon>
        <taxon>Antarcticibacterium</taxon>
    </lineage>
</organism>
<keyword evidence="2" id="KW-1185">Reference proteome</keyword>
<dbReference type="AlphaFoldDB" id="A0A5B7X0Q8"/>
<reference evidence="1 2" key="1">
    <citation type="submission" date="2019-06" db="EMBL/GenBank/DDBJ databases">
        <title>Complete genome sequence of Antarcticibacterium flavum KCTC 52984T from an Antarctic marine sediment.</title>
        <authorList>
            <person name="Lee Y.M."/>
            <person name="Shin S.C."/>
        </authorList>
    </citation>
    <scope>NUCLEOTIDE SEQUENCE [LARGE SCALE GENOMIC DNA]</scope>
    <source>
        <strain evidence="1 2">KCTC 52984</strain>
    </source>
</reference>
<dbReference type="Proteomes" id="UP000309016">
    <property type="component" value="Chromosome"/>
</dbReference>
<dbReference type="KEGG" id="afla:FHG64_05655"/>
<proteinExistence type="predicted"/>
<name>A0A5B7X0Q8_9FLAO</name>
<gene>
    <name evidence="1" type="ORF">FHG64_05655</name>
</gene>
<accession>A0A5B7X0Q8</accession>
<sequence>MIKVTNELLEIQYTDLLQLIVLEHPGDVKVLLDQKGNAHSFSKIEAPKRAISDRFSTSLPELLQQDGKSFLFDSSVETANGSRSITLEFAKPSEAKQAKLFLTAKNSYWLDYTFGKFNEQFGVYYNTFQKKQLKTAGEESTQWSKDQNIPLSVYLRTGGEWKLVEQIPTIGPLAFRDLVVPIDLGNFKEEKVVLKLETGFIFWEIDRAGMDFSENIQMTEVVLEPSFAIDEKGEDVTELLRKADQQYLIQPEVGNEVIVSFKYKPENHTGSATAFLKNRGYYTYIRDYKGLPQFAELQKFKESGRFSRFSEEQYRKFLEEDMFDFALTYAN</sequence>
<dbReference type="OrthoDB" id="621906at2"/>
<evidence type="ECO:0000313" key="2">
    <source>
        <dbReference type="Proteomes" id="UP000309016"/>
    </source>
</evidence>
<dbReference type="EMBL" id="CP040812">
    <property type="protein sequence ID" value="QCY68929.1"/>
    <property type="molecule type" value="Genomic_DNA"/>
</dbReference>
<protein>
    <submittedName>
        <fullName evidence="1">Uncharacterized protein</fullName>
    </submittedName>
</protein>
<evidence type="ECO:0000313" key="1">
    <source>
        <dbReference type="EMBL" id="QCY68929.1"/>
    </source>
</evidence>